<dbReference type="PIRSF" id="PIRSF000114">
    <property type="entry name" value="Glycerol-3-P_dh"/>
    <property type="match status" value="1"/>
</dbReference>
<feature type="binding site" evidence="13">
    <location>
        <position position="143"/>
    </location>
    <ligand>
        <name>NADPH</name>
        <dbReference type="ChEBI" id="CHEBI:57783"/>
    </ligand>
</feature>
<keyword evidence="2 13" id="KW-0444">Lipid biosynthesis</keyword>
<dbReference type="UniPathway" id="UPA00940"/>
<accession>A0A6I4W6G8</accession>
<keyword evidence="13" id="KW-0963">Cytoplasm</keyword>
<evidence type="ECO:0000256" key="16">
    <source>
        <dbReference type="PIRSR" id="PIRSR000114-3"/>
    </source>
</evidence>
<keyword evidence="5 13" id="KW-0520">NAD</keyword>
<dbReference type="InterPro" id="IPR013328">
    <property type="entry name" value="6PGD_dom2"/>
</dbReference>
<dbReference type="NCBIfam" id="NF000940">
    <property type="entry name" value="PRK00094.1-2"/>
    <property type="match status" value="1"/>
</dbReference>
<keyword evidence="8 13" id="KW-1208">Phospholipid metabolism</keyword>
<dbReference type="InterPro" id="IPR036291">
    <property type="entry name" value="NAD(P)-bd_dom_sf"/>
</dbReference>
<dbReference type="GO" id="GO:0047952">
    <property type="term" value="F:glycerol-3-phosphate dehydrogenase [NAD(P)+] activity"/>
    <property type="evidence" value="ECO:0007669"/>
    <property type="project" value="UniProtKB-UniRule"/>
</dbReference>
<dbReference type="PRINTS" id="PR00077">
    <property type="entry name" value="GPDHDRGNASE"/>
</dbReference>
<dbReference type="InterPro" id="IPR006168">
    <property type="entry name" value="G3P_DH_NAD-dep"/>
</dbReference>
<dbReference type="FunFam" id="1.10.1040.10:FF:000001">
    <property type="entry name" value="Glycerol-3-phosphate dehydrogenase [NAD(P)+]"/>
    <property type="match status" value="1"/>
</dbReference>
<comment type="similarity">
    <text evidence="1 13 17">Belongs to the NAD-dependent glycerol-3-phosphate dehydrogenase family.</text>
</comment>
<dbReference type="EMBL" id="WUTW01000001">
    <property type="protein sequence ID" value="MXQ63796.1"/>
    <property type="molecule type" value="Genomic_DNA"/>
</dbReference>
<dbReference type="HAMAP" id="MF_00394">
    <property type="entry name" value="NAD_Glyc3P_dehydrog"/>
    <property type="match status" value="1"/>
</dbReference>
<evidence type="ECO:0000256" key="7">
    <source>
        <dbReference type="ARBA" id="ARBA00023209"/>
    </source>
</evidence>
<feature type="binding site" evidence="13">
    <location>
        <position position="259"/>
    </location>
    <ligand>
        <name>sn-glycerol 3-phosphate</name>
        <dbReference type="ChEBI" id="CHEBI:57597"/>
    </ligand>
</feature>
<keyword evidence="13" id="KW-0547">Nucleotide-binding</keyword>
<dbReference type="SUPFAM" id="SSF51735">
    <property type="entry name" value="NAD(P)-binding Rossmann-fold domains"/>
    <property type="match status" value="1"/>
</dbReference>
<dbReference type="InterPro" id="IPR008927">
    <property type="entry name" value="6-PGluconate_DH-like_C_sf"/>
</dbReference>
<evidence type="ECO:0000313" key="21">
    <source>
        <dbReference type="Proteomes" id="UP000431901"/>
    </source>
</evidence>
<dbReference type="GO" id="GO:0008654">
    <property type="term" value="P:phospholipid biosynthetic process"/>
    <property type="evidence" value="ECO:0007669"/>
    <property type="project" value="UniProtKB-KW"/>
</dbReference>
<dbReference type="AlphaFoldDB" id="A0A6I4W6G8"/>
<feature type="binding site" evidence="13">
    <location>
        <position position="139"/>
    </location>
    <ligand>
        <name>sn-glycerol 3-phosphate</name>
        <dbReference type="ChEBI" id="CHEBI:57597"/>
    </ligand>
</feature>
<evidence type="ECO:0000256" key="13">
    <source>
        <dbReference type="HAMAP-Rule" id="MF_00394"/>
    </source>
</evidence>
<dbReference type="Pfam" id="PF07479">
    <property type="entry name" value="NAD_Gly3P_dh_C"/>
    <property type="match status" value="1"/>
</dbReference>
<dbReference type="GO" id="GO:0046167">
    <property type="term" value="P:glycerol-3-phosphate biosynthetic process"/>
    <property type="evidence" value="ECO:0007669"/>
    <property type="project" value="UniProtKB-UniRule"/>
</dbReference>
<feature type="active site" description="Proton acceptor" evidence="13 14">
    <location>
        <position position="194"/>
    </location>
</feature>
<dbReference type="GO" id="GO:0046168">
    <property type="term" value="P:glycerol-3-phosphate catabolic process"/>
    <property type="evidence" value="ECO:0007669"/>
    <property type="project" value="InterPro"/>
</dbReference>
<comment type="catalytic activity">
    <reaction evidence="13">
        <text>sn-glycerol 3-phosphate + NAD(+) = dihydroxyacetone phosphate + NADH + H(+)</text>
        <dbReference type="Rhea" id="RHEA:11092"/>
        <dbReference type="ChEBI" id="CHEBI:15378"/>
        <dbReference type="ChEBI" id="CHEBI:57540"/>
        <dbReference type="ChEBI" id="CHEBI:57597"/>
        <dbReference type="ChEBI" id="CHEBI:57642"/>
        <dbReference type="ChEBI" id="CHEBI:57945"/>
        <dbReference type="EC" id="1.1.1.94"/>
    </reaction>
</comment>
<feature type="binding site" evidence="13">
    <location>
        <position position="258"/>
    </location>
    <ligand>
        <name>sn-glycerol 3-phosphate</name>
        <dbReference type="ChEBI" id="CHEBI:57597"/>
    </ligand>
</feature>
<feature type="binding site" evidence="13">
    <location>
        <position position="35"/>
    </location>
    <ligand>
        <name>NADPH</name>
        <dbReference type="ChEBI" id="CHEBI:57783"/>
    </ligand>
</feature>
<dbReference type="InterPro" id="IPR011128">
    <property type="entry name" value="G3P_DH_NAD-dep_N"/>
</dbReference>
<name>A0A6I4W6G8_9ACTN</name>
<feature type="binding site" evidence="15">
    <location>
        <position position="109"/>
    </location>
    <ligand>
        <name>substrate</name>
    </ligand>
</feature>
<feature type="binding site" evidence="16">
    <location>
        <position position="258"/>
    </location>
    <ligand>
        <name>NAD(+)</name>
        <dbReference type="ChEBI" id="CHEBI:57540"/>
    </ligand>
</feature>
<dbReference type="InterPro" id="IPR006109">
    <property type="entry name" value="G3P_DH_NAD-dep_C"/>
</dbReference>
<dbReference type="RefSeq" id="WP_161101900.1">
    <property type="nucleotide sequence ID" value="NZ_JBHLYI010000005.1"/>
</dbReference>
<feature type="domain" description="Glycerol-3-phosphate dehydrogenase NAD-dependent C-terminal" evidence="19">
    <location>
        <begin position="183"/>
        <end position="322"/>
    </location>
</feature>
<keyword evidence="3 13" id="KW-0521">NADP</keyword>
<feature type="binding site" evidence="13">
    <location>
        <position position="52"/>
    </location>
    <ligand>
        <name>NADPH</name>
        <dbReference type="ChEBI" id="CHEBI:57783"/>
    </ligand>
</feature>
<feature type="binding site" evidence="13">
    <location>
        <position position="36"/>
    </location>
    <ligand>
        <name>NADPH</name>
        <dbReference type="ChEBI" id="CHEBI:57783"/>
    </ligand>
</feature>
<feature type="binding site" evidence="16">
    <location>
        <begin position="11"/>
        <end position="16"/>
    </location>
    <ligand>
        <name>NAD(+)</name>
        <dbReference type="ChEBI" id="CHEBI:57540"/>
    </ligand>
</feature>
<evidence type="ECO:0000256" key="1">
    <source>
        <dbReference type="ARBA" id="ARBA00011009"/>
    </source>
</evidence>
<proteinExistence type="inferred from homology"/>
<reference evidence="20 21" key="1">
    <citation type="submission" date="2019-12" db="EMBL/GenBank/DDBJ databases">
        <title>Nocardia macrotermitis sp. nov. and Nocardia aurantia sp. nov., isolated from the gut of the fungus growing-termite Macrotermes natalensis.</title>
        <authorList>
            <person name="Christine B."/>
            <person name="Rene B."/>
        </authorList>
    </citation>
    <scope>NUCLEOTIDE SEQUENCE [LARGE SCALE GENOMIC DNA]</scope>
    <source>
        <strain evidence="20 21">DSM 102126</strain>
    </source>
</reference>
<feature type="binding site" evidence="13">
    <location>
        <position position="15"/>
    </location>
    <ligand>
        <name>NADPH</name>
        <dbReference type="ChEBI" id="CHEBI:57783"/>
    </ligand>
</feature>
<comment type="subcellular location">
    <subcellularLocation>
        <location evidence="13">Cytoplasm</location>
    </subcellularLocation>
</comment>
<feature type="binding site" evidence="13">
    <location>
        <position position="109"/>
    </location>
    <ligand>
        <name>NADPH</name>
        <dbReference type="ChEBI" id="CHEBI:57783"/>
    </ligand>
</feature>
<evidence type="ECO:0000256" key="4">
    <source>
        <dbReference type="ARBA" id="ARBA00023002"/>
    </source>
</evidence>
<evidence type="ECO:0000256" key="12">
    <source>
        <dbReference type="ARBA" id="ARBA00080511"/>
    </source>
</evidence>
<gene>
    <name evidence="13" type="primary">gpsA</name>
    <name evidence="20" type="ORF">GQ466_07095</name>
</gene>
<evidence type="ECO:0000256" key="17">
    <source>
        <dbReference type="RuleBase" id="RU000437"/>
    </source>
</evidence>
<dbReference type="PANTHER" id="PTHR11728:SF1">
    <property type="entry name" value="GLYCEROL-3-PHOSPHATE DEHYDROGENASE [NAD(+)] 2, CHLOROPLASTIC"/>
    <property type="match status" value="1"/>
</dbReference>
<feature type="binding site" evidence="13">
    <location>
        <position position="109"/>
    </location>
    <ligand>
        <name>sn-glycerol 3-phosphate</name>
        <dbReference type="ChEBI" id="CHEBI:57597"/>
    </ligand>
</feature>
<comment type="pathway">
    <text evidence="13">Membrane lipid metabolism; glycerophospholipid metabolism.</text>
</comment>
<dbReference type="NCBIfam" id="NF000942">
    <property type="entry name" value="PRK00094.1-4"/>
    <property type="match status" value="1"/>
</dbReference>
<evidence type="ECO:0000256" key="5">
    <source>
        <dbReference type="ARBA" id="ARBA00023027"/>
    </source>
</evidence>
<evidence type="ECO:0000256" key="10">
    <source>
        <dbReference type="ARBA" id="ARBA00066687"/>
    </source>
</evidence>
<feature type="domain" description="Glycerol-3-phosphate dehydrogenase NAD-dependent N-terminal" evidence="18">
    <location>
        <begin position="8"/>
        <end position="163"/>
    </location>
</feature>
<comment type="function">
    <text evidence="13">Catalyzes the reduction of the glycolytic intermediate dihydroxyacetone phosphate (DHAP) to sn-glycerol 3-phosphate (G3P), the key precursor for phospholipid synthesis.</text>
</comment>
<evidence type="ECO:0000259" key="18">
    <source>
        <dbReference type="Pfam" id="PF01210"/>
    </source>
</evidence>
<dbReference type="Gene3D" id="1.10.1040.10">
    <property type="entry name" value="N-(1-d-carboxylethyl)-l-norvaline Dehydrogenase, domain 2"/>
    <property type="match status" value="1"/>
</dbReference>
<feature type="binding site" evidence="13">
    <location>
        <position position="284"/>
    </location>
    <ligand>
        <name>NADPH</name>
        <dbReference type="ChEBI" id="CHEBI:57783"/>
    </ligand>
</feature>
<protein>
    <recommendedName>
        <fullName evidence="11 13">Glycerol-3-phosphate dehydrogenase [NAD(P)+]</fullName>
        <ecNumber evidence="10 13">1.1.1.94</ecNumber>
    </recommendedName>
    <alternativeName>
        <fullName evidence="13">NAD(P)(+)-dependent glycerol-3-phosphate dehydrogenase</fullName>
    </alternativeName>
    <alternativeName>
        <fullName evidence="12 13">NAD(P)H-dependent dihydroxyacetone-phosphate reductase</fullName>
    </alternativeName>
</protein>
<keyword evidence="6 13" id="KW-0443">Lipid metabolism</keyword>
<dbReference type="GO" id="GO:0005829">
    <property type="term" value="C:cytosol"/>
    <property type="evidence" value="ECO:0007669"/>
    <property type="project" value="TreeGrafter"/>
</dbReference>
<sequence length="338" mass="34403">MQDVTRAAVLGAGSWGTAFSLLLAEAGCAVTLYGRRAEIVAAINERRENPAYLPGVALPDGITATTDPARALDGAALVALAVPAQTLRGNLAGWAPLLPADAVLISLMKGIERGTGRRMSEVIGEVTGAPPGRIAVVSGPNLAPEVARGEPGAAVAACADATTARRVQEACMTSSFRVYTVEDVVGCELGGAVKNVIALCVGATVGLGLGHNTQAMLMTRGLAEMARLGAALGAAEHTFAGLAGLGDLVASCVSPLGRNRTFGENLGRGMSVDEVVAVTRQTAEGVTSAGSVLALAREHDVEMPITETVAAVVNEDLDVREAAAALMSRSPKPERYGV</sequence>
<feature type="binding site" evidence="13">
    <location>
        <position position="14"/>
    </location>
    <ligand>
        <name>NADPH</name>
        <dbReference type="ChEBI" id="CHEBI:57783"/>
    </ligand>
</feature>
<evidence type="ECO:0000256" key="15">
    <source>
        <dbReference type="PIRSR" id="PIRSR000114-2"/>
    </source>
</evidence>
<keyword evidence="7 13" id="KW-0594">Phospholipid biosynthesis</keyword>
<dbReference type="PROSITE" id="PS00957">
    <property type="entry name" value="NAD_G3PDH"/>
    <property type="match status" value="1"/>
</dbReference>
<dbReference type="GO" id="GO:0005975">
    <property type="term" value="P:carbohydrate metabolic process"/>
    <property type="evidence" value="ECO:0007669"/>
    <property type="project" value="InterPro"/>
</dbReference>
<dbReference type="GO" id="GO:0006650">
    <property type="term" value="P:glycerophospholipid metabolic process"/>
    <property type="evidence" value="ECO:0007669"/>
    <property type="project" value="UniProtKB-UniRule"/>
</dbReference>
<dbReference type="Gene3D" id="3.40.50.720">
    <property type="entry name" value="NAD(P)-binding Rossmann-like Domain"/>
    <property type="match status" value="1"/>
</dbReference>
<evidence type="ECO:0000256" key="2">
    <source>
        <dbReference type="ARBA" id="ARBA00022516"/>
    </source>
</evidence>
<feature type="binding site" evidence="13">
    <location>
        <position position="247"/>
    </location>
    <ligand>
        <name>sn-glycerol 3-phosphate</name>
        <dbReference type="ChEBI" id="CHEBI:57597"/>
    </ligand>
</feature>
<dbReference type="Pfam" id="PF01210">
    <property type="entry name" value="NAD_Gly3P_dh_N"/>
    <property type="match status" value="1"/>
</dbReference>
<dbReference type="Proteomes" id="UP000431901">
    <property type="component" value="Unassembled WGS sequence"/>
</dbReference>
<evidence type="ECO:0000313" key="20">
    <source>
        <dbReference type="EMBL" id="MXQ63796.1"/>
    </source>
</evidence>
<keyword evidence="4 13" id="KW-0560">Oxidoreductase</keyword>
<dbReference type="OrthoDB" id="9812273at2"/>
<evidence type="ECO:0000256" key="3">
    <source>
        <dbReference type="ARBA" id="ARBA00022857"/>
    </source>
</evidence>
<evidence type="ECO:0000256" key="8">
    <source>
        <dbReference type="ARBA" id="ARBA00023264"/>
    </source>
</evidence>
<comment type="caution">
    <text evidence="13">Lacks conserved residue(s) required for the propagation of feature annotation.</text>
</comment>
<evidence type="ECO:0000256" key="11">
    <source>
        <dbReference type="ARBA" id="ARBA00069372"/>
    </source>
</evidence>
<feature type="binding site" evidence="16">
    <location>
        <position position="143"/>
    </location>
    <ligand>
        <name>NAD(+)</name>
        <dbReference type="ChEBI" id="CHEBI:57540"/>
    </ligand>
</feature>
<comment type="caution">
    <text evidence="20">The sequence shown here is derived from an EMBL/GenBank/DDBJ whole genome shotgun (WGS) entry which is preliminary data.</text>
</comment>
<keyword evidence="21" id="KW-1185">Reference proteome</keyword>
<dbReference type="PANTHER" id="PTHR11728">
    <property type="entry name" value="GLYCEROL-3-PHOSPHATE DEHYDROGENASE"/>
    <property type="match status" value="1"/>
</dbReference>
<dbReference type="GO" id="GO:0051287">
    <property type="term" value="F:NAD binding"/>
    <property type="evidence" value="ECO:0007669"/>
    <property type="project" value="InterPro"/>
</dbReference>
<feature type="binding site" evidence="15">
    <location>
        <begin position="258"/>
        <end position="259"/>
    </location>
    <ligand>
        <name>substrate</name>
    </ligand>
</feature>
<organism evidence="20 21">
    <name type="scientific">Actinomadura rayongensis</name>
    <dbReference type="NCBI Taxonomy" id="1429076"/>
    <lineage>
        <taxon>Bacteria</taxon>
        <taxon>Bacillati</taxon>
        <taxon>Actinomycetota</taxon>
        <taxon>Actinomycetes</taxon>
        <taxon>Streptosporangiales</taxon>
        <taxon>Thermomonosporaceae</taxon>
        <taxon>Actinomadura</taxon>
    </lineage>
</organism>
<evidence type="ECO:0000259" key="19">
    <source>
        <dbReference type="Pfam" id="PF07479"/>
    </source>
</evidence>
<feature type="binding site" evidence="13">
    <location>
        <position position="258"/>
    </location>
    <ligand>
        <name>NADPH</name>
        <dbReference type="ChEBI" id="CHEBI:57783"/>
    </ligand>
</feature>
<evidence type="ECO:0000256" key="14">
    <source>
        <dbReference type="PIRSR" id="PIRSR000114-1"/>
    </source>
</evidence>
<feature type="binding site" evidence="13">
    <location>
        <position position="194"/>
    </location>
    <ligand>
        <name>sn-glycerol 3-phosphate</name>
        <dbReference type="ChEBI" id="CHEBI:57597"/>
    </ligand>
</feature>
<evidence type="ECO:0000256" key="6">
    <source>
        <dbReference type="ARBA" id="ARBA00023098"/>
    </source>
</evidence>
<dbReference type="SUPFAM" id="SSF48179">
    <property type="entry name" value="6-phosphogluconate dehydrogenase C-terminal domain-like"/>
    <property type="match status" value="1"/>
</dbReference>
<comment type="catalytic activity">
    <reaction evidence="9">
        <text>sn-glycerol 3-phosphate + NADP(+) = dihydroxyacetone phosphate + NADPH + H(+)</text>
        <dbReference type="Rhea" id="RHEA:11096"/>
        <dbReference type="ChEBI" id="CHEBI:15378"/>
        <dbReference type="ChEBI" id="CHEBI:57597"/>
        <dbReference type="ChEBI" id="CHEBI:57642"/>
        <dbReference type="ChEBI" id="CHEBI:57783"/>
        <dbReference type="ChEBI" id="CHEBI:58349"/>
        <dbReference type="EC" id="1.1.1.94"/>
    </reaction>
    <physiologicalReaction direction="right-to-left" evidence="9">
        <dbReference type="Rhea" id="RHEA:11098"/>
    </physiologicalReaction>
</comment>
<dbReference type="EC" id="1.1.1.94" evidence="10 13"/>
<evidence type="ECO:0000256" key="9">
    <source>
        <dbReference type="ARBA" id="ARBA00052716"/>
    </source>
</evidence>
<dbReference type="FunFam" id="3.40.50.720:FF:000019">
    <property type="entry name" value="Glycerol-3-phosphate dehydrogenase [NAD(P)+]"/>
    <property type="match status" value="1"/>
</dbReference>